<protein>
    <submittedName>
        <fullName evidence="15">G_PROTEIN_RECEP_F3_4 domain-containing protein</fullName>
    </submittedName>
</protein>
<comment type="subcellular location">
    <subcellularLocation>
        <location evidence="1">Cell membrane</location>
        <topology evidence="1">Multi-pass membrane protein</topology>
    </subcellularLocation>
</comment>
<dbReference type="InterPro" id="IPR000162">
    <property type="entry name" value="GPCR_3_mtglu_rcpt"/>
</dbReference>
<evidence type="ECO:0000256" key="5">
    <source>
        <dbReference type="ARBA" id="ARBA00022989"/>
    </source>
</evidence>
<dbReference type="CDD" id="cd15285">
    <property type="entry name" value="7tmC_mGluR_group1"/>
    <property type="match status" value="1"/>
</dbReference>
<feature type="domain" description="G-protein coupled receptors family 3 profile" evidence="13">
    <location>
        <begin position="530"/>
        <end position="793"/>
    </location>
</feature>
<dbReference type="GO" id="GO:0004930">
    <property type="term" value="F:G protein-coupled receptor activity"/>
    <property type="evidence" value="ECO:0007669"/>
    <property type="project" value="UniProtKB-KW"/>
</dbReference>
<evidence type="ECO:0000256" key="12">
    <source>
        <dbReference type="SAM" id="Phobius"/>
    </source>
</evidence>
<dbReference type="InterPro" id="IPR001828">
    <property type="entry name" value="ANF_lig-bd_rcpt"/>
</dbReference>
<dbReference type="OMA" id="DEERIFM"/>
<feature type="transmembrane region" description="Helical" evidence="12">
    <location>
        <begin position="524"/>
        <end position="547"/>
    </location>
</feature>
<feature type="transmembrane region" description="Helical" evidence="12">
    <location>
        <begin position="568"/>
        <end position="588"/>
    </location>
</feature>
<feature type="transmembrane region" description="Helical" evidence="12">
    <location>
        <begin position="638"/>
        <end position="661"/>
    </location>
</feature>
<dbReference type="InterPro" id="IPR017979">
    <property type="entry name" value="GPCR_3_CS"/>
</dbReference>
<feature type="transmembrane region" description="Helical" evidence="12">
    <location>
        <begin position="600"/>
        <end position="617"/>
    </location>
</feature>
<organism evidence="14 15">
    <name type="scientific">Haemonchus contortus</name>
    <name type="common">Barber pole worm</name>
    <dbReference type="NCBI Taxonomy" id="6289"/>
    <lineage>
        <taxon>Eukaryota</taxon>
        <taxon>Metazoa</taxon>
        <taxon>Ecdysozoa</taxon>
        <taxon>Nematoda</taxon>
        <taxon>Chromadorea</taxon>
        <taxon>Rhabditida</taxon>
        <taxon>Rhabditina</taxon>
        <taxon>Rhabditomorpha</taxon>
        <taxon>Strongyloidea</taxon>
        <taxon>Trichostrongylidae</taxon>
        <taxon>Haemonchus</taxon>
    </lineage>
</organism>
<evidence type="ECO:0000256" key="9">
    <source>
        <dbReference type="ARBA" id="ARBA00023180"/>
    </source>
</evidence>
<dbReference type="PROSITE" id="PS50259">
    <property type="entry name" value="G_PROTEIN_RECEP_F3_4"/>
    <property type="match status" value="1"/>
</dbReference>
<feature type="region of interest" description="Disordered" evidence="11">
    <location>
        <begin position="942"/>
        <end position="991"/>
    </location>
</feature>
<feature type="compositionally biased region" description="Pro residues" evidence="11">
    <location>
        <begin position="973"/>
        <end position="984"/>
    </location>
</feature>
<dbReference type="WBParaSite" id="HCON_00000660-00001">
    <property type="protein sequence ID" value="HCON_00000660-00001"/>
    <property type="gene ID" value="HCON_00000660"/>
</dbReference>
<evidence type="ECO:0000256" key="6">
    <source>
        <dbReference type="ARBA" id="ARBA00023040"/>
    </source>
</evidence>
<dbReference type="Gene3D" id="2.10.50.30">
    <property type="entry name" value="GPCR, family 3, nine cysteines domain"/>
    <property type="match status" value="1"/>
</dbReference>
<keyword evidence="14" id="KW-1185">Reference proteome</keyword>
<keyword evidence="10" id="KW-0807">Transducer</keyword>
<keyword evidence="3" id="KW-1003">Cell membrane</keyword>
<dbReference type="Pfam" id="PF01094">
    <property type="entry name" value="ANF_receptor"/>
    <property type="match status" value="1"/>
</dbReference>
<name>A0A7I4XRC9_HAECO</name>
<dbReference type="FunFam" id="3.40.50.2300:FF:000145">
    <property type="entry name" value="Glutamate receptor, metabotropic"/>
    <property type="match status" value="1"/>
</dbReference>
<keyword evidence="4 12" id="KW-0812">Transmembrane</keyword>
<evidence type="ECO:0000256" key="11">
    <source>
        <dbReference type="SAM" id="MobiDB-lite"/>
    </source>
</evidence>
<feature type="region of interest" description="Disordered" evidence="11">
    <location>
        <begin position="817"/>
        <end position="836"/>
    </location>
</feature>
<dbReference type="InterPro" id="IPR011500">
    <property type="entry name" value="GPCR_3_9-Cys_dom"/>
</dbReference>
<dbReference type="PANTHER" id="PTHR24060">
    <property type="entry name" value="METABOTROPIC GLUTAMATE RECEPTOR"/>
    <property type="match status" value="1"/>
</dbReference>
<dbReference type="Pfam" id="PF00003">
    <property type="entry name" value="7tm_3"/>
    <property type="match status" value="1"/>
</dbReference>
<dbReference type="GO" id="GO:0005886">
    <property type="term" value="C:plasma membrane"/>
    <property type="evidence" value="ECO:0007669"/>
    <property type="project" value="UniProtKB-SubCell"/>
</dbReference>
<evidence type="ECO:0000256" key="7">
    <source>
        <dbReference type="ARBA" id="ARBA00023136"/>
    </source>
</evidence>
<dbReference type="Proteomes" id="UP000025227">
    <property type="component" value="Unplaced"/>
</dbReference>
<keyword evidence="5 12" id="KW-1133">Transmembrane helix</keyword>
<dbReference type="OrthoDB" id="425344at2759"/>
<feature type="transmembrane region" description="Helical" evidence="12">
    <location>
        <begin position="723"/>
        <end position="745"/>
    </location>
</feature>
<evidence type="ECO:0000256" key="1">
    <source>
        <dbReference type="ARBA" id="ARBA00004651"/>
    </source>
</evidence>
<proteinExistence type="inferred from homology"/>
<keyword evidence="6" id="KW-0297">G-protein coupled receptor</keyword>
<dbReference type="InterPro" id="IPR028082">
    <property type="entry name" value="Peripla_BP_I"/>
</dbReference>
<evidence type="ECO:0000313" key="14">
    <source>
        <dbReference type="Proteomes" id="UP000025227"/>
    </source>
</evidence>
<evidence type="ECO:0000259" key="13">
    <source>
        <dbReference type="PROSITE" id="PS50259"/>
    </source>
</evidence>
<dbReference type="AlphaFoldDB" id="A0A7I4XRC9"/>
<dbReference type="Gene3D" id="3.40.50.2300">
    <property type="match status" value="2"/>
</dbReference>
<dbReference type="InterPro" id="IPR050726">
    <property type="entry name" value="mGluR"/>
</dbReference>
<dbReference type="Pfam" id="PF07562">
    <property type="entry name" value="NCD3G"/>
    <property type="match status" value="1"/>
</dbReference>
<dbReference type="InterPro" id="IPR038550">
    <property type="entry name" value="GPCR_3_9-Cys_sf"/>
</dbReference>
<dbReference type="SUPFAM" id="SSF53822">
    <property type="entry name" value="Periplasmic binding protein-like I"/>
    <property type="match status" value="1"/>
</dbReference>
<dbReference type="InterPro" id="IPR017978">
    <property type="entry name" value="GPCR_3_C"/>
</dbReference>
<feature type="compositionally biased region" description="Low complexity" evidence="11">
    <location>
        <begin position="822"/>
        <end position="833"/>
    </location>
</feature>
<comment type="similarity">
    <text evidence="2">Belongs to the G-protein coupled receptor 3 family.</text>
</comment>
<evidence type="ECO:0000256" key="4">
    <source>
        <dbReference type="ARBA" id="ARBA00022692"/>
    </source>
</evidence>
<keyword evidence="8" id="KW-0675">Receptor</keyword>
<evidence type="ECO:0000256" key="8">
    <source>
        <dbReference type="ARBA" id="ARBA00023170"/>
    </source>
</evidence>
<keyword evidence="7 12" id="KW-0472">Membrane</keyword>
<accession>A0A7I4XRC9</accession>
<evidence type="ECO:0000313" key="15">
    <source>
        <dbReference type="WBParaSite" id="HCON_00000660-00001"/>
    </source>
</evidence>
<dbReference type="PRINTS" id="PR00248">
    <property type="entry name" value="GPCRMGR"/>
</dbReference>
<sequence length="1021" mass="113865">MRSNLGAVRHTADRDRLAYRARTARPITISTRDLCTGFMLDGADRHGADYRVSARRCRSMQLLSDARMQQEECAGSRHCRSRQEFGHHSGPESASGVSNSPDRLFSDYAGSLRQGTIRLLHAVRAFLFVPSDVWQAQAINRLLHHYNWTYIAVLYSAGNYGEKGFEALERLLSQKNSAVCVAYSQKIKSLAGEAEYRNVLKSLASQKSRPQVVVCFCEGLTVRNFFQAQKHLITRNKGFKRFQWIGSDSWADRNDVVTGLEDEAEGSFSIRIHAPKVPGFREYYSRLNPENNTMNPWFREFWQQKFGCQFAVSKEDKNNENIRICTGNEDLDKEYKEDPKLSQVINSISVVAFGLKAMYQDRCRDNSTLCTEMLSRNGTLLYQYLLNVTFEDQFKQSIYFDSNGDPPAWYDILNYVGKRSPDEPYAEVGSFQSNNINGVEELNMTDTRNIVFFDRSSDLPSSVCSKPCGIGQRQRETIACCWICENCMDHQIVNYTTNQCQNCSIGYWPDTTRSSCHALPHETISWSSFGSILALILATVGMITTTLTTVVFLRHNGTPVVKSTTRELSYIILSGIMTCYAVTFSILAKPSSVSCFLTRIIPPIAFSIVYSALLTKTNRIARILAGSKKRILTKKPRFLSTFSQVVITWILVGIQCVIVAVGVLQEWPSAGFSTHYLPSRLVLVCTTSSGSFLTPFMWNLLLISLCTLYAVKTRNLPENFNEAKFIGFTMYCTLVVWIAFVVLHMGTVNKALTMSFSFSLSASIPLLLLFFPKLYIIILHPEKNVRASYTTTKLIRCHFGNSQGTFDSKHLSSKTTRASLQSGSVRSSTKSSSLAGAGAGITRTASVHVPAAIKSGPGLIDSSTQTEATGKFARSFSIVGKKKPIDEDVAQLVEACRRYQDEKITATATNLLLEEQEDEVGSMLADSIGNSVRTVLSTVAGGVRPATTKPPPPKRHTLSPSFAEVSVKQSSSPSPPQPFVPKPPRVLSRDWKTPTIEEDGFEELLRSRGVQPLHFSQATPL</sequence>
<evidence type="ECO:0000256" key="10">
    <source>
        <dbReference type="ARBA" id="ARBA00023224"/>
    </source>
</evidence>
<feature type="transmembrane region" description="Helical" evidence="12">
    <location>
        <begin position="751"/>
        <end position="771"/>
    </location>
</feature>
<dbReference type="InterPro" id="IPR000337">
    <property type="entry name" value="GPCR_3"/>
</dbReference>
<reference evidence="15" key="1">
    <citation type="submission" date="2020-12" db="UniProtKB">
        <authorList>
            <consortium name="WormBaseParasite"/>
        </authorList>
    </citation>
    <scope>IDENTIFICATION</scope>
    <source>
        <strain evidence="15">MHco3</strain>
    </source>
</reference>
<evidence type="ECO:0000256" key="2">
    <source>
        <dbReference type="ARBA" id="ARBA00007242"/>
    </source>
</evidence>
<dbReference type="PRINTS" id="PR00593">
    <property type="entry name" value="MTABOTROPICR"/>
</dbReference>
<keyword evidence="9" id="KW-0325">Glycoprotein</keyword>
<evidence type="ECO:0000256" key="3">
    <source>
        <dbReference type="ARBA" id="ARBA00022475"/>
    </source>
</evidence>
<dbReference type="PROSITE" id="PS00981">
    <property type="entry name" value="G_PROTEIN_RECEP_F3_3"/>
    <property type="match status" value="1"/>
</dbReference>
<feature type="transmembrane region" description="Helical" evidence="12">
    <location>
        <begin position="681"/>
        <end position="711"/>
    </location>
</feature>